<name>A0A4Q8M5R5_9GAMM</name>
<dbReference type="OrthoDB" id="6947638at2"/>
<dbReference type="RefSeq" id="WP_130534534.1">
    <property type="nucleotide sequence ID" value="NZ_SHMG01000005.1"/>
</dbReference>
<dbReference type="AlphaFoldDB" id="A0A4Q8M5R5"/>
<organism evidence="1 2">
    <name type="scientific">Pseudoxanthomonas winnipegensis</name>
    <dbReference type="NCBI Taxonomy" id="2480810"/>
    <lineage>
        <taxon>Bacteria</taxon>
        <taxon>Pseudomonadati</taxon>
        <taxon>Pseudomonadota</taxon>
        <taxon>Gammaproteobacteria</taxon>
        <taxon>Lysobacterales</taxon>
        <taxon>Lysobacteraceae</taxon>
        <taxon>Pseudoxanthomonas</taxon>
    </lineage>
</organism>
<protein>
    <recommendedName>
        <fullName evidence="3">Helix-turn-helix domain-containing protein</fullName>
    </recommendedName>
</protein>
<dbReference type="Gene3D" id="1.10.10.60">
    <property type="entry name" value="Homeodomain-like"/>
    <property type="match status" value="1"/>
</dbReference>
<accession>A0A4Q8M5R5</accession>
<comment type="caution">
    <text evidence="1">The sequence shown here is derived from an EMBL/GenBank/DDBJ whole genome shotgun (WGS) entry which is preliminary data.</text>
</comment>
<dbReference type="Pfam" id="PF13384">
    <property type="entry name" value="HTH_23"/>
    <property type="match status" value="1"/>
</dbReference>
<gene>
    <name evidence="1" type="ORF">EA655_10755</name>
</gene>
<dbReference type="EMBL" id="SHMG01000005">
    <property type="protein sequence ID" value="TAA42498.1"/>
    <property type="molecule type" value="Genomic_DNA"/>
</dbReference>
<evidence type="ECO:0000313" key="2">
    <source>
        <dbReference type="Proteomes" id="UP000294164"/>
    </source>
</evidence>
<sequence length="75" mass="7867">MTPQDAIHALIDAGWSEARIAREVNVSQPTVHRIKHDQNARGADWQTGQALILLAEKSKAQAAGGAAGPIEGEAA</sequence>
<dbReference type="Proteomes" id="UP000294164">
    <property type="component" value="Unassembled WGS sequence"/>
</dbReference>
<proteinExistence type="predicted"/>
<evidence type="ECO:0000313" key="1">
    <source>
        <dbReference type="EMBL" id="TAA42498.1"/>
    </source>
</evidence>
<evidence type="ECO:0008006" key="3">
    <source>
        <dbReference type="Google" id="ProtNLM"/>
    </source>
</evidence>
<reference evidence="1 2" key="1">
    <citation type="submission" date="2019-02" db="EMBL/GenBank/DDBJ databases">
        <title>WGS of Pseudoxanthomonas species novum from clinical isolates.</title>
        <authorList>
            <person name="Bernier A.-M."/>
            <person name="Bernard K."/>
            <person name="Vachon A."/>
        </authorList>
    </citation>
    <scope>NUCLEOTIDE SEQUENCE [LARGE SCALE GENOMIC DNA]</scope>
    <source>
        <strain evidence="1 2">NML130969</strain>
    </source>
</reference>